<sequence>MKRRILLLCSVFYVEGALLDREYLKRSACARNPSLSICQTPKEDLPPVEPPPLPFEATREAIRWAKNSREKDELSDLNSQISQEYRKEKQGPASSGDDVAVLRAKCMRIAPVVQKHCEKSALTKANVPRCAAYFKDCSGFFGEADPLYSIANAFSSAVRFLLLFPQNRILREGLSISVQTSLAHLMDTLKWADTVPNRSVQFWSSAEETQKEAFSTVFL</sequence>
<accession>A0A183GRA0</accession>
<dbReference type="WBParaSite" id="HPBE_0002522001-mRNA-1">
    <property type="protein sequence ID" value="HPBE_0002522001-mRNA-1"/>
    <property type="gene ID" value="HPBE_0002522001"/>
</dbReference>
<dbReference type="EMBL" id="UZAH01037534">
    <property type="protein sequence ID" value="VDP49813.1"/>
    <property type="molecule type" value="Genomic_DNA"/>
</dbReference>
<evidence type="ECO:0000256" key="1">
    <source>
        <dbReference type="SAM" id="SignalP"/>
    </source>
</evidence>
<feature type="chain" id="PRO_5044552201" evidence="1">
    <location>
        <begin position="17"/>
        <end position="219"/>
    </location>
</feature>
<dbReference type="Proteomes" id="UP000050761">
    <property type="component" value="Unassembled WGS sequence"/>
</dbReference>
<proteinExistence type="predicted"/>
<feature type="signal peptide" evidence="1">
    <location>
        <begin position="1"/>
        <end position="16"/>
    </location>
</feature>
<evidence type="ECO:0000313" key="2">
    <source>
        <dbReference type="EMBL" id="VDP49813.1"/>
    </source>
</evidence>
<dbReference type="OrthoDB" id="5837358at2759"/>
<keyword evidence="3" id="KW-1185">Reference proteome</keyword>
<organism evidence="3 4">
    <name type="scientific">Heligmosomoides polygyrus</name>
    <name type="common">Parasitic roundworm</name>
    <dbReference type="NCBI Taxonomy" id="6339"/>
    <lineage>
        <taxon>Eukaryota</taxon>
        <taxon>Metazoa</taxon>
        <taxon>Ecdysozoa</taxon>
        <taxon>Nematoda</taxon>
        <taxon>Chromadorea</taxon>
        <taxon>Rhabditida</taxon>
        <taxon>Rhabditina</taxon>
        <taxon>Rhabditomorpha</taxon>
        <taxon>Strongyloidea</taxon>
        <taxon>Heligmosomidae</taxon>
        <taxon>Heligmosomoides</taxon>
    </lineage>
</organism>
<reference evidence="4" key="2">
    <citation type="submission" date="2019-09" db="UniProtKB">
        <authorList>
            <consortium name="WormBaseParasite"/>
        </authorList>
    </citation>
    <scope>IDENTIFICATION</scope>
</reference>
<dbReference type="AlphaFoldDB" id="A0A183GRA0"/>
<protein>
    <submittedName>
        <fullName evidence="4">Secreted protein</fullName>
    </submittedName>
</protein>
<reference evidence="2 3" key="1">
    <citation type="submission" date="2018-11" db="EMBL/GenBank/DDBJ databases">
        <authorList>
            <consortium name="Pathogen Informatics"/>
        </authorList>
    </citation>
    <scope>NUCLEOTIDE SEQUENCE [LARGE SCALE GENOMIC DNA]</scope>
</reference>
<evidence type="ECO:0000313" key="3">
    <source>
        <dbReference type="Proteomes" id="UP000050761"/>
    </source>
</evidence>
<evidence type="ECO:0000313" key="4">
    <source>
        <dbReference type="WBParaSite" id="HPBE_0002522001-mRNA-1"/>
    </source>
</evidence>
<name>A0A183GRA0_HELPZ</name>
<keyword evidence="1" id="KW-0732">Signal</keyword>
<accession>A0A3P8HUW9</accession>
<gene>
    <name evidence="2" type="ORF">HPBE_LOCUS25219</name>
</gene>